<keyword evidence="6" id="KW-0378">Hydrolase</keyword>
<dbReference type="Gene3D" id="3.40.50.300">
    <property type="entry name" value="P-loop containing nucleotide triphosphate hydrolases"/>
    <property type="match status" value="1"/>
</dbReference>
<keyword evidence="5 6" id="KW-0411">Iron-sulfur</keyword>
<keyword evidence="8" id="KW-1185">Reference proteome</keyword>
<comment type="similarity">
    <text evidence="6">Belongs to the Mrp/NBP35 ATP-binding proteins family.</text>
</comment>
<dbReference type="GO" id="GO:0005524">
    <property type="term" value="F:ATP binding"/>
    <property type="evidence" value="ECO:0007669"/>
    <property type="project" value="UniProtKB-UniRule"/>
</dbReference>
<evidence type="ECO:0000256" key="1">
    <source>
        <dbReference type="ARBA" id="ARBA00022723"/>
    </source>
</evidence>
<gene>
    <name evidence="7" type="ORF">GGR46_003835</name>
</gene>
<name>A0A7W6JVE3_9SPHN</name>
<dbReference type="CDD" id="cd02037">
    <property type="entry name" value="Mrp_NBP35"/>
    <property type="match status" value="1"/>
</dbReference>
<keyword evidence="2 6" id="KW-0547">Nucleotide-binding</keyword>
<keyword evidence="4 6" id="KW-0408">Iron</keyword>
<dbReference type="FunFam" id="3.40.50.300:FF:001119">
    <property type="entry name" value="Iron-sulfur cluster carrier protein"/>
    <property type="match status" value="1"/>
</dbReference>
<dbReference type="InterPro" id="IPR019591">
    <property type="entry name" value="Mrp/NBP35_ATP-bd"/>
</dbReference>
<organism evidence="7 8">
    <name type="scientific">Sphingomonas kyeonggiensis</name>
    <dbReference type="NCBI Taxonomy" id="1268553"/>
    <lineage>
        <taxon>Bacteria</taxon>
        <taxon>Pseudomonadati</taxon>
        <taxon>Pseudomonadota</taxon>
        <taxon>Alphaproteobacteria</taxon>
        <taxon>Sphingomonadales</taxon>
        <taxon>Sphingomonadaceae</taxon>
        <taxon>Sphingomonas</taxon>
    </lineage>
</organism>
<dbReference type="GO" id="GO:0016887">
    <property type="term" value="F:ATP hydrolysis activity"/>
    <property type="evidence" value="ECO:0007669"/>
    <property type="project" value="UniProtKB-UniRule"/>
</dbReference>
<dbReference type="GO" id="GO:0051539">
    <property type="term" value="F:4 iron, 4 sulfur cluster binding"/>
    <property type="evidence" value="ECO:0007669"/>
    <property type="project" value="TreeGrafter"/>
</dbReference>
<dbReference type="PANTHER" id="PTHR42961">
    <property type="entry name" value="IRON-SULFUR PROTEIN NUBPL"/>
    <property type="match status" value="1"/>
</dbReference>
<dbReference type="EMBL" id="JACIEH010000003">
    <property type="protein sequence ID" value="MBB4100263.1"/>
    <property type="molecule type" value="Genomic_DNA"/>
</dbReference>
<dbReference type="GO" id="GO:0140663">
    <property type="term" value="F:ATP-dependent FeS chaperone activity"/>
    <property type="evidence" value="ECO:0007669"/>
    <property type="project" value="InterPro"/>
</dbReference>
<evidence type="ECO:0000256" key="5">
    <source>
        <dbReference type="ARBA" id="ARBA00023014"/>
    </source>
</evidence>
<dbReference type="RefSeq" id="WP_183999573.1">
    <property type="nucleotide sequence ID" value="NZ_JACIEH010000003.1"/>
</dbReference>
<dbReference type="Pfam" id="PF10609">
    <property type="entry name" value="ParA"/>
    <property type="match status" value="1"/>
</dbReference>
<comment type="function">
    <text evidence="6">Binds and transfers iron-sulfur (Fe-S) clusters to target apoproteins. Can hydrolyze ATP.</text>
</comment>
<dbReference type="HAMAP" id="MF_02040">
    <property type="entry name" value="Mrp_NBP35"/>
    <property type="match status" value="1"/>
</dbReference>
<evidence type="ECO:0000256" key="2">
    <source>
        <dbReference type="ARBA" id="ARBA00022741"/>
    </source>
</evidence>
<evidence type="ECO:0000313" key="8">
    <source>
        <dbReference type="Proteomes" id="UP000557392"/>
    </source>
</evidence>
<keyword evidence="1 6" id="KW-0479">Metal-binding</keyword>
<dbReference type="AlphaFoldDB" id="A0A7W6JVE3"/>
<dbReference type="SUPFAM" id="SSF52540">
    <property type="entry name" value="P-loop containing nucleoside triphosphate hydrolases"/>
    <property type="match status" value="1"/>
</dbReference>
<reference evidence="7 8" key="1">
    <citation type="submission" date="2020-08" db="EMBL/GenBank/DDBJ databases">
        <title>Genomic Encyclopedia of Type Strains, Phase IV (KMG-IV): sequencing the most valuable type-strain genomes for metagenomic binning, comparative biology and taxonomic classification.</title>
        <authorList>
            <person name="Goeker M."/>
        </authorList>
    </citation>
    <scope>NUCLEOTIDE SEQUENCE [LARGE SCALE GENOMIC DNA]</scope>
    <source>
        <strain evidence="7 8">DSM 101806</strain>
    </source>
</reference>
<evidence type="ECO:0000256" key="3">
    <source>
        <dbReference type="ARBA" id="ARBA00022840"/>
    </source>
</evidence>
<dbReference type="InterPro" id="IPR033756">
    <property type="entry name" value="YlxH/NBP35"/>
</dbReference>
<dbReference type="Proteomes" id="UP000557392">
    <property type="component" value="Unassembled WGS sequence"/>
</dbReference>
<sequence length="318" mass="32659">MTDTEALSAALAPITAGRATARLEGARASIVLDVTGLAEATREELEADIRRVAGALPGVEEVRVLMTSERRTRRLIAVASGKGGVGKSTVAANLAIALQRKGRKVGLVDADIYGPSQPRLLGVEGVKPQARDKVLLPVETRFGVPMLSMGGLVAEGQAIAWRGPMAGGALGQMVDADWGETDLLVLDLPPGTGDVQLTMIQKHKPAGAVIVSTPQDLALIDATRAIDLFNKAGVPVIGLIENMSGYACPHCGEVSDPFGAGGAEAAAAKLGIPFLGRVPLEMAIRVASDAGEPPAAGNGPESEVFAGLAGQVDDWLGK</sequence>
<dbReference type="InterPro" id="IPR044304">
    <property type="entry name" value="NUBPL-like"/>
</dbReference>
<comment type="subunit">
    <text evidence="6">Homodimer.</text>
</comment>
<comment type="caution">
    <text evidence="7">The sequence shown here is derived from an EMBL/GenBank/DDBJ whole genome shotgun (WGS) entry which is preliminary data.</text>
</comment>
<dbReference type="InterPro" id="IPR027417">
    <property type="entry name" value="P-loop_NTPase"/>
</dbReference>
<evidence type="ECO:0000256" key="4">
    <source>
        <dbReference type="ARBA" id="ARBA00023004"/>
    </source>
</evidence>
<keyword evidence="3 6" id="KW-0067">ATP-binding</keyword>
<feature type="binding site" evidence="6">
    <location>
        <begin position="81"/>
        <end position="88"/>
    </location>
    <ligand>
        <name>ATP</name>
        <dbReference type="ChEBI" id="CHEBI:30616"/>
    </ligand>
</feature>
<accession>A0A7W6JVE3</accession>
<proteinExistence type="inferred from homology"/>
<dbReference type="PANTHER" id="PTHR42961:SF2">
    <property type="entry name" value="IRON-SULFUR PROTEIN NUBPL"/>
    <property type="match status" value="1"/>
</dbReference>
<evidence type="ECO:0000256" key="6">
    <source>
        <dbReference type="HAMAP-Rule" id="MF_02040"/>
    </source>
</evidence>
<dbReference type="GO" id="GO:0016226">
    <property type="term" value="P:iron-sulfur cluster assembly"/>
    <property type="evidence" value="ECO:0007669"/>
    <property type="project" value="InterPro"/>
</dbReference>
<protein>
    <recommendedName>
        <fullName evidence="6">Iron-sulfur cluster carrier protein</fullName>
    </recommendedName>
</protein>
<dbReference type="GO" id="GO:0046872">
    <property type="term" value="F:metal ion binding"/>
    <property type="evidence" value="ECO:0007669"/>
    <property type="project" value="UniProtKB-KW"/>
</dbReference>
<evidence type="ECO:0000313" key="7">
    <source>
        <dbReference type="EMBL" id="MBB4100263.1"/>
    </source>
</evidence>